<feature type="transmembrane region" description="Helical" evidence="1">
    <location>
        <begin position="64"/>
        <end position="84"/>
    </location>
</feature>
<accession>A0A3N2BF71</accession>
<protein>
    <submittedName>
        <fullName evidence="3">GHKL domain-containing protein</fullName>
    </submittedName>
</protein>
<evidence type="ECO:0000313" key="4">
    <source>
        <dbReference type="Proteomes" id="UP000280668"/>
    </source>
</evidence>
<gene>
    <name evidence="3" type="ORF">EDD31_2301</name>
</gene>
<dbReference type="InterPro" id="IPR036890">
    <property type="entry name" value="HATPase_C_sf"/>
</dbReference>
<comment type="caution">
    <text evidence="3">The sequence shown here is derived from an EMBL/GenBank/DDBJ whole genome shotgun (WGS) entry which is preliminary data.</text>
</comment>
<keyword evidence="4" id="KW-1185">Reference proteome</keyword>
<feature type="transmembrane region" description="Helical" evidence="1">
    <location>
        <begin position="12"/>
        <end position="30"/>
    </location>
</feature>
<feature type="domain" description="Sensor histidine kinase NatK-like C-terminal" evidence="2">
    <location>
        <begin position="330"/>
        <end position="434"/>
    </location>
</feature>
<feature type="transmembrane region" description="Helical" evidence="1">
    <location>
        <begin position="163"/>
        <end position="184"/>
    </location>
</feature>
<organism evidence="3 4">
    <name type="scientific">Bogoriella caseilytica</name>
    <dbReference type="NCBI Taxonomy" id="56055"/>
    <lineage>
        <taxon>Bacteria</taxon>
        <taxon>Bacillati</taxon>
        <taxon>Actinomycetota</taxon>
        <taxon>Actinomycetes</taxon>
        <taxon>Micrococcales</taxon>
        <taxon>Bogoriellaceae</taxon>
        <taxon>Bogoriella</taxon>
    </lineage>
</organism>
<feature type="transmembrane region" description="Helical" evidence="1">
    <location>
        <begin position="96"/>
        <end position="117"/>
    </location>
</feature>
<evidence type="ECO:0000256" key="1">
    <source>
        <dbReference type="SAM" id="Phobius"/>
    </source>
</evidence>
<evidence type="ECO:0000259" key="2">
    <source>
        <dbReference type="Pfam" id="PF14501"/>
    </source>
</evidence>
<feature type="transmembrane region" description="Helical" evidence="1">
    <location>
        <begin position="123"/>
        <end position="143"/>
    </location>
</feature>
<dbReference type="RefSeq" id="WP_123304267.1">
    <property type="nucleotide sequence ID" value="NZ_RKHK01000001.1"/>
</dbReference>
<dbReference type="OrthoDB" id="9813149at2"/>
<reference evidence="3 4" key="1">
    <citation type="submission" date="2018-11" db="EMBL/GenBank/DDBJ databases">
        <title>Sequencing the genomes of 1000 actinobacteria strains.</title>
        <authorList>
            <person name="Klenk H.-P."/>
        </authorList>
    </citation>
    <scope>NUCLEOTIDE SEQUENCE [LARGE SCALE GENOMIC DNA]</scope>
    <source>
        <strain evidence="3 4">DSM 11294</strain>
    </source>
</reference>
<keyword evidence="1" id="KW-0812">Transmembrane</keyword>
<keyword evidence="1" id="KW-1133">Transmembrane helix</keyword>
<evidence type="ECO:0000313" key="3">
    <source>
        <dbReference type="EMBL" id="ROR73908.1"/>
    </source>
</evidence>
<dbReference type="CDD" id="cd16935">
    <property type="entry name" value="HATPase_AgrC-ComD-like"/>
    <property type="match status" value="1"/>
</dbReference>
<proteinExistence type="predicted"/>
<keyword evidence="1" id="KW-0472">Membrane</keyword>
<dbReference type="Proteomes" id="UP000280668">
    <property type="component" value="Unassembled WGS sequence"/>
</dbReference>
<dbReference type="InterPro" id="IPR032834">
    <property type="entry name" value="NatK-like_C"/>
</dbReference>
<feature type="transmembrane region" description="Helical" evidence="1">
    <location>
        <begin position="37"/>
        <end position="58"/>
    </location>
</feature>
<dbReference type="Pfam" id="PF14501">
    <property type="entry name" value="HATPase_c_5"/>
    <property type="match status" value="1"/>
</dbReference>
<dbReference type="SUPFAM" id="SSF55874">
    <property type="entry name" value="ATPase domain of HSP90 chaperone/DNA topoisomerase II/histidine kinase"/>
    <property type="match status" value="1"/>
</dbReference>
<sequence length="450" mass="49226">MIGGAAVADIPRALTAVAEWGACLVFLLILARRMRAVAMVGWCAAGLAALLVVHHIAGGLGVQWWVPGMLAAVAVMYAVLWGGLRTSALTAGYLTARALVLAELVAAFHWQLHIYFFGQTGPLESAGSIALLALYPGVFVLAWAAESRHFPRGQSIEVTPSEVLAAGAIAAVTFFMSNISFLSANTPFSGRLGAEILWIRTLVDLCGYIALYVQQEHRRENQLRAENSAMNSLLRSQHEQYLLTRRTVEEVNRKYHDMKHQIQVIRAETDETRRASYLAELEDSVADYGHQRRTGSPVLDTLLQAKGAHCAEQNIELTVVADGRLLEFIRVIDVISILGNALDNAIEACTRLPQGEDRRIKLAVFAHGDLLMIRIDNTYDGGINVVGGRPVTRKADRASHGFGLRNIEDAAERYDGTVTFSRDQCWFSLRVLMPLPEGSGRGAGEVDAPR</sequence>
<dbReference type="AlphaFoldDB" id="A0A3N2BF71"/>
<name>A0A3N2BF71_9MICO</name>
<dbReference type="EMBL" id="RKHK01000001">
    <property type="protein sequence ID" value="ROR73908.1"/>
    <property type="molecule type" value="Genomic_DNA"/>
</dbReference>
<dbReference type="Gene3D" id="3.30.565.10">
    <property type="entry name" value="Histidine kinase-like ATPase, C-terminal domain"/>
    <property type="match status" value="1"/>
</dbReference>